<evidence type="ECO:0000256" key="7">
    <source>
        <dbReference type="ARBA" id="ARBA00023136"/>
    </source>
</evidence>
<dbReference type="PROSITE" id="PS51012">
    <property type="entry name" value="ABC_TM2"/>
    <property type="match status" value="1"/>
</dbReference>
<evidence type="ECO:0000256" key="1">
    <source>
        <dbReference type="ARBA" id="ARBA00004651"/>
    </source>
</evidence>
<protein>
    <submittedName>
        <fullName evidence="10">ABC transporter permease</fullName>
    </submittedName>
</protein>
<comment type="caution">
    <text evidence="10">The sequence shown here is derived from an EMBL/GenBank/DDBJ whole genome shotgun (WGS) entry which is preliminary data.</text>
</comment>
<sequence length="383" mass="41478">MWKELRFLIWTALCATFRKRSTWLLYLGLPVAGVIVSSLIYGSAGQTALKVGVVNDDGSETVAAETVRFLQSLDKAEVTLVTPDQLRRELAAGELDSGVVLGSGFSASVLAGKPDHIAVQSVKGEQVTAYVKAMLYGYIDNMAAMGAAAGGDSAAFANIYEHYKGSTTALRSEWVNDASVQKQMSYQSIGFLIMFMLTSAAGLSELILKNRENRTYFRIMASPVSAKTYVLSNVIVNLIIMLAQITVTLFVLTVVFRQSAGIPAPGMGLLLALFALVSVSLSLVIVAFSTSTSSSNALQNLIIHPTCILSGCYFPIGIMPDAVRSVAAFLPQNWLLQSIDRLQAGYGWTDIAWNLLILLAFAVFFFLLAAYKFGRNNDTRNFV</sequence>
<dbReference type="PANTHER" id="PTHR30294">
    <property type="entry name" value="MEMBRANE COMPONENT OF ABC TRANSPORTER YHHJ-RELATED"/>
    <property type="match status" value="1"/>
</dbReference>
<accession>A0ABW5QUQ6</accession>
<dbReference type="Pfam" id="PF12698">
    <property type="entry name" value="ABC2_membrane_3"/>
    <property type="match status" value="1"/>
</dbReference>
<keyword evidence="5 8" id="KW-0812">Transmembrane</keyword>
<evidence type="ECO:0000256" key="3">
    <source>
        <dbReference type="ARBA" id="ARBA00022448"/>
    </source>
</evidence>
<evidence type="ECO:0000256" key="5">
    <source>
        <dbReference type="ARBA" id="ARBA00022692"/>
    </source>
</evidence>
<proteinExistence type="inferred from homology"/>
<keyword evidence="11" id="KW-1185">Reference proteome</keyword>
<organism evidence="10 11">
    <name type="scientific">Paenibacillus thailandensis</name>
    <dbReference type="NCBI Taxonomy" id="393250"/>
    <lineage>
        <taxon>Bacteria</taxon>
        <taxon>Bacillati</taxon>
        <taxon>Bacillota</taxon>
        <taxon>Bacilli</taxon>
        <taxon>Bacillales</taxon>
        <taxon>Paenibacillaceae</taxon>
        <taxon>Paenibacillus</taxon>
    </lineage>
</organism>
<evidence type="ECO:0000256" key="8">
    <source>
        <dbReference type="SAM" id="Phobius"/>
    </source>
</evidence>
<comment type="subcellular location">
    <subcellularLocation>
        <location evidence="1">Cell membrane</location>
        <topology evidence="1">Multi-pass membrane protein</topology>
    </subcellularLocation>
</comment>
<feature type="transmembrane region" description="Helical" evidence="8">
    <location>
        <begin position="21"/>
        <end position="41"/>
    </location>
</feature>
<evidence type="ECO:0000313" key="10">
    <source>
        <dbReference type="EMBL" id="MFD2659928.1"/>
    </source>
</evidence>
<keyword evidence="3" id="KW-0813">Transport</keyword>
<name>A0ABW5QUQ6_9BACL</name>
<evidence type="ECO:0000259" key="9">
    <source>
        <dbReference type="PROSITE" id="PS51012"/>
    </source>
</evidence>
<dbReference type="InterPro" id="IPR013525">
    <property type="entry name" value="ABC2_TM"/>
</dbReference>
<keyword evidence="7 8" id="KW-0472">Membrane</keyword>
<dbReference type="PANTHER" id="PTHR30294:SF45">
    <property type="entry name" value="LINEARMYCIN RESISTANCE PERMEASE PROTEIN LNRN"/>
    <property type="match status" value="1"/>
</dbReference>
<keyword evidence="6 8" id="KW-1133">Transmembrane helix</keyword>
<evidence type="ECO:0000256" key="6">
    <source>
        <dbReference type="ARBA" id="ARBA00022989"/>
    </source>
</evidence>
<reference evidence="11" key="1">
    <citation type="journal article" date="2019" name="Int. J. Syst. Evol. Microbiol.">
        <title>The Global Catalogue of Microorganisms (GCM) 10K type strain sequencing project: providing services to taxonomists for standard genome sequencing and annotation.</title>
        <authorList>
            <consortium name="The Broad Institute Genomics Platform"/>
            <consortium name="The Broad Institute Genome Sequencing Center for Infectious Disease"/>
            <person name="Wu L."/>
            <person name="Ma J."/>
        </authorList>
    </citation>
    <scope>NUCLEOTIDE SEQUENCE [LARGE SCALE GENOMIC DNA]</scope>
    <source>
        <strain evidence="11">TISTR 1827</strain>
    </source>
</reference>
<dbReference type="InterPro" id="IPR047817">
    <property type="entry name" value="ABC2_TM_bact-type"/>
</dbReference>
<dbReference type="EMBL" id="JBHUMY010000006">
    <property type="protein sequence ID" value="MFD2659928.1"/>
    <property type="molecule type" value="Genomic_DNA"/>
</dbReference>
<dbReference type="InterPro" id="IPR051449">
    <property type="entry name" value="ABC-2_transporter_component"/>
</dbReference>
<comment type="similarity">
    <text evidence="2">Belongs to the ABC-2 integral membrane protein family.</text>
</comment>
<feature type="transmembrane region" description="Helical" evidence="8">
    <location>
        <begin position="301"/>
        <end position="319"/>
    </location>
</feature>
<dbReference type="Proteomes" id="UP001597493">
    <property type="component" value="Unassembled WGS sequence"/>
</dbReference>
<feature type="transmembrane region" description="Helical" evidence="8">
    <location>
        <begin position="229"/>
        <end position="256"/>
    </location>
</feature>
<feature type="transmembrane region" description="Helical" evidence="8">
    <location>
        <begin position="189"/>
        <end position="208"/>
    </location>
</feature>
<gene>
    <name evidence="10" type="ORF">ACFSW5_06560</name>
</gene>
<evidence type="ECO:0000313" key="11">
    <source>
        <dbReference type="Proteomes" id="UP001597493"/>
    </source>
</evidence>
<evidence type="ECO:0000256" key="4">
    <source>
        <dbReference type="ARBA" id="ARBA00022475"/>
    </source>
</evidence>
<evidence type="ECO:0000256" key="2">
    <source>
        <dbReference type="ARBA" id="ARBA00007783"/>
    </source>
</evidence>
<keyword evidence="4" id="KW-1003">Cell membrane</keyword>
<feature type="domain" description="ABC transmembrane type-2" evidence="9">
    <location>
        <begin position="120"/>
        <end position="376"/>
    </location>
</feature>
<feature type="transmembrane region" description="Helical" evidence="8">
    <location>
        <begin position="268"/>
        <end position="289"/>
    </location>
</feature>
<dbReference type="RefSeq" id="WP_379270603.1">
    <property type="nucleotide sequence ID" value="NZ_JBHUGT010000032.1"/>
</dbReference>
<feature type="transmembrane region" description="Helical" evidence="8">
    <location>
        <begin position="351"/>
        <end position="371"/>
    </location>
</feature>
<dbReference type="Gene3D" id="3.40.1710.10">
    <property type="entry name" value="abc type-2 transporter like domain"/>
    <property type="match status" value="1"/>
</dbReference>